<keyword evidence="2" id="KW-0862">Zinc</keyword>
<dbReference type="Pfam" id="PF23228">
    <property type="entry name" value="zf_PCFS4"/>
    <property type="match status" value="1"/>
</dbReference>
<feature type="compositionally biased region" description="Polar residues" evidence="3">
    <location>
        <begin position="197"/>
        <end position="214"/>
    </location>
</feature>
<feature type="compositionally biased region" description="Polar residues" evidence="3">
    <location>
        <begin position="634"/>
        <end position="659"/>
    </location>
</feature>
<feature type="compositionally biased region" description="Polar residues" evidence="3">
    <location>
        <begin position="32"/>
        <end position="41"/>
    </location>
</feature>
<dbReference type="PROSITE" id="PS51391">
    <property type="entry name" value="CID"/>
    <property type="match status" value="1"/>
</dbReference>
<keyword evidence="7" id="KW-1185">Reference proteome</keyword>
<evidence type="ECO:0000259" key="4">
    <source>
        <dbReference type="PROSITE" id="PS50157"/>
    </source>
</evidence>
<feature type="compositionally biased region" description="Low complexity" evidence="3">
    <location>
        <begin position="667"/>
        <end position="678"/>
    </location>
</feature>
<dbReference type="GO" id="GO:0005849">
    <property type="term" value="C:mRNA cleavage factor complex"/>
    <property type="evidence" value="ECO:0007669"/>
    <property type="project" value="TreeGrafter"/>
</dbReference>
<dbReference type="GO" id="GO:0005737">
    <property type="term" value="C:cytoplasm"/>
    <property type="evidence" value="ECO:0007669"/>
    <property type="project" value="TreeGrafter"/>
</dbReference>
<dbReference type="SUPFAM" id="SSF48464">
    <property type="entry name" value="ENTH/VHS domain"/>
    <property type="match status" value="1"/>
</dbReference>
<feature type="compositionally biased region" description="Basic and acidic residues" evidence="3">
    <location>
        <begin position="318"/>
        <end position="331"/>
    </location>
</feature>
<name>A0A5P1F1D4_ASPOF</name>
<reference evidence="7" key="1">
    <citation type="journal article" date="2017" name="Nat. Commun.">
        <title>The asparagus genome sheds light on the origin and evolution of a young Y chromosome.</title>
        <authorList>
            <person name="Harkess A."/>
            <person name="Zhou J."/>
            <person name="Xu C."/>
            <person name="Bowers J.E."/>
            <person name="Van der Hulst R."/>
            <person name="Ayyampalayam S."/>
            <person name="Mercati F."/>
            <person name="Riccardi P."/>
            <person name="McKain M.R."/>
            <person name="Kakrana A."/>
            <person name="Tang H."/>
            <person name="Ray J."/>
            <person name="Groenendijk J."/>
            <person name="Arikit S."/>
            <person name="Mathioni S.M."/>
            <person name="Nakano M."/>
            <person name="Shan H."/>
            <person name="Telgmann-Rauber A."/>
            <person name="Kanno A."/>
            <person name="Yue Z."/>
            <person name="Chen H."/>
            <person name="Li W."/>
            <person name="Chen Y."/>
            <person name="Xu X."/>
            <person name="Zhang Y."/>
            <person name="Luo S."/>
            <person name="Chen H."/>
            <person name="Gao J."/>
            <person name="Mao Z."/>
            <person name="Pires J.C."/>
            <person name="Luo M."/>
            <person name="Kudrna D."/>
            <person name="Wing R.A."/>
            <person name="Meyers B.C."/>
            <person name="Yi K."/>
            <person name="Kong H."/>
            <person name="Lavrijsen P."/>
            <person name="Sunseri F."/>
            <person name="Falavigna A."/>
            <person name="Ye Y."/>
            <person name="Leebens-Mack J.H."/>
            <person name="Chen G."/>
        </authorList>
    </citation>
    <scope>NUCLEOTIDE SEQUENCE [LARGE SCALE GENOMIC DNA]</scope>
    <source>
        <strain evidence="7">cv. DH0086</strain>
    </source>
</reference>
<dbReference type="InterPro" id="IPR006569">
    <property type="entry name" value="CID_dom"/>
</dbReference>
<dbReference type="InterPro" id="IPR008942">
    <property type="entry name" value="ENTH_VHS"/>
</dbReference>
<keyword evidence="2" id="KW-0863">Zinc-finger</keyword>
<feature type="region of interest" description="Disordered" evidence="3">
    <location>
        <begin position="312"/>
        <end position="334"/>
    </location>
</feature>
<feature type="region of interest" description="Disordered" evidence="3">
    <location>
        <begin position="191"/>
        <end position="219"/>
    </location>
</feature>
<feature type="region of interest" description="Disordered" evidence="3">
    <location>
        <begin position="629"/>
        <end position="703"/>
    </location>
</feature>
<dbReference type="CDD" id="cd16982">
    <property type="entry name" value="CID_Pcf11"/>
    <property type="match status" value="1"/>
</dbReference>
<feature type="domain" description="CID" evidence="5">
    <location>
        <begin position="73"/>
        <end position="194"/>
    </location>
</feature>
<dbReference type="EMBL" id="CM007384">
    <property type="protein sequence ID" value="ONK71227.1"/>
    <property type="molecule type" value="Genomic_DNA"/>
</dbReference>
<feature type="compositionally biased region" description="Pro residues" evidence="3">
    <location>
        <begin position="576"/>
        <end position="590"/>
    </location>
</feature>
<dbReference type="PANTHER" id="PTHR15921">
    <property type="entry name" value="PRE-MRNA CLEAVAGE COMPLEX II"/>
    <property type="match status" value="1"/>
</dbReference>
<dbReference type="InterPro" id="IPR013087">
    <property type="entry name" value="Znf_C2H2_type"/>
</dbReference>
<evidence type="ECO:0000313" key="7">
    <source>
        <dbReference type="Proteomes" id="UP000243459"/>
    </source>
</evidence>
<dbReference type="GO" id="GO:0000993">
    <property type="term" value="F:RNA polymerase II complex binding"/>
    <property type="evidence" value="ECO:0007669"/>
    <property type="project" value="InterPro"/>
</dbReference>
<dbReference type="FunFam" id="1.25.40.90:FF:000023">
    <property type="entry name" value="polyadenylation and cleavage factor homolog 4"/>
    <property type="match status" value="1"/>
</dbReference>
<dbReference type="GO" id="GO:0006369">
    <property type="term" value="P:termination of RNA polymerase II transcription"/>
    <property type="evidence" value="ECO:0007669"/>
    <property type="project" value="InterPro"/>
</dbReference>
<evidence type="ECO:0000259" key="5">
    <source>
        <dbReference type="PROSITE" id="PS51391"/>
    </source>
</evidence>
<dbReference type="SMART" id="SM00582">
    <property type="entry name" value="RPR"/>
    <property type="match status" value="1"/>
</dbReference>
<feature type="compositionally biased region" description="Basic and acidic residues" evidence="3">
    <location>
        <begin position="1"/>
        <end position="19"/>
    </location>
</feature>
<dbReference type="Gene3D" id="1.25.40.90">
    <property type="match status" value="1"/>
</dbReference>
<organism evidence="6 7">
    <name type="scientific">Asparagus officinalis</name>
    <name type="common">Garden asparagus</name>
    <dbReference type="NCBI Taxonomy" id="4686"/>
    <lineage>
        <taxon>Eukaryota</taxon>
        <taxon>Viridiplantae</taxon>
        <taxon>Streptophyta</taxon>
        <taxon>Embryophyta</taxon>
        <taxon>Tracheophyta</taxon>
        <taxon>Spermatophyta</taxon>
        <taxon>Magnoliopsida</taxon>
        <taxon>Liliopsida</taxon>
        <taxon>Asparagales</taxon>
        <taxon>Asparagaceae</taxon>
        <taxon>Asparagoideae</taxon>
        <taxon>Asparagus</taxon>
    </lineage>
</organism>
<dbReference type="InterPro" id="IPR045154">
    <property type="entry name" value="PCF11-like"/>
</dbReference>
<dbReference type="GO" id="GO:0003729">
    <property type="term" value="F:mRNA binding"/>
    <property type="evidence" value="ECO:0007669"/>
    <property type="project" value="InterPro"/>
</dbReference>
<protein>
    <recommendedName>
        <fullName evidence="8">CID domain-containing protein</fullName>
    </recommendedName>
</protein>
<dbReference type="OMA" id="NGFNIKH"/>
<accession>A0A5P1F1D4</accession>
<feature type="domain" description="C2H2-type" evidence="4">
    <location>
        <begin position="912"/>
        <end position="939"/>
    </location>
</feature>
<evidence type="ECO:0000256" key="2">
    <source>
        <dbReference type="PROSITE-ProRule" id="PRU00042"/>
    </source>
</evidence>
<dbReference type="PROSITE" id="PS00028">
    <property type="entry name" value="ZINC_FINGER_C2H2_1"/>
    <property type="match status" value="1"/>
</dbReference>
<feature type="compositionally biased region" description="Low complexity" evidence="3">
    <location>
        <begin position="59"/>
        <end position="68"/>
    </location>
</feature>
<feature type="compositionally biased region" description="Pro residues" evidence="3">
    <location>
        <begin position="733"/>
        <end position="742"/>
    </location>
</feature>
<evidence type="ECO:0000256" key="1">
    <source>
        <dbReference type="ARBA" id="ARBA00022664"/>
    </source>
</evidence>
<dbReference type="InterPro" id="IPR057242">
    <property type="entry name" value="PCFS4-like"/>
</dbReference>
<feature type="region of interest" description="Disordered" evidence="3">
    <location>
        <begin position="494"/>
        <end position="593"/>
    </location>
</feature>
<sequence>MEMESSRRSSIDRSRELPGLKKPRLADGVASRVSSSIQPTNPRIRANEREREERDDSVRVSSSSSSLSSSYQQQQELVAQYKTALSELTINSKPIITNLTIIAGENLHAAKGIAATICNNVLEVPSDQKLPSLYLLDSIYIKYFAARLPEVFCKAYKQVDSSIHPGMRHLFGTWRGVFPPAPLQTIEKELGFPPAVNGSSGTTASKSESQTQRPGHSIHVNPKYLEARQRLQQTRSKEINSDEVDVVAAVEDAERSDKAATTANIRQWRDLPTKMPNIQRTQRELTNDPIYEKKGLRDVKDRPFSSVLPRQPATEVGRISEKNKEQDELDKSYNTSETVISRRNGFDVNNYRGSTFAQAERQLPSVHLNNTNKSIQAVSKNWKNSEEEEYMWDDMDPKLTDHGGNSRSIKGGLDIGKADTRASLQRHQWAQLKNEQPDYHRDKLDVFPGIKRCGVEERVPSFRNIDDNHLQPHSQLYADSRRHLETSADMLSVPRATSGHHSTSVWPPPDPFSGGLNQLSSRISSQEEGGSISLSSGTSPNLISPLPRSGLLSHSHPSSLGPSPNLTSGIVGHQPLKPPSPSAHPPPPFQPLQHQKLHNAIDHEHPRPPFPQMSQKPMQLPVNLNRAPHVPITQDFSPSLQRHQSQSPQLSSTPFTQSRYHPPLMHQSQPEFSQQQAQTHSQPSIRSEKSTTLSNLADGSGQSSTSSLLAAIMKTGLLSNSSPTGLQNFNIQPPLPSGPPPIQALTPSGPLVTSSSLSLQSSQANTPSLTASLPGVVLPPLPPGPPPSSSVVPQKSSTVSAVSNPLSSLLSSLVEKGLISSPATEMPTVSSSQLSNKVQDQRIEFSSSTSMQVPSTSAKEASVVELSAPTGVAPLAIYDTEIEELVGIDFKPEIIRELHPQVINSLFDELKHQCDTCGLRFKLQEQLHTHSDLHSSEKSEPSSSGELSRKWYLDTSNWVTGKIELPQIPVPSTSLVDERCEPMVPADESQYICALCGEPFEDFYSHERDEWMYKGTVYLNSSEREDEIRKDDGIKDHAPIVHAKCLLSAADVAADATMDWADG</sequence>
<keyword evidence="1" id="KW-0507">mRNA processing</keyword>
<feature type="region of interest" description="Disordered" evidence="3">
    <location>
        <begin position="724"/>
        <end position="773"/>
    </location>
</feature>
<dbReference type="Pfam" id="PF04818">
    <property type="entry name" value="CID"/>
    <property type="match status" value="1"/>
</dbReference>
<feature type="region of interest" description="Disordered" evidence="3">
    <location>
        <begin position="1"/>
        <end position="68"/>
    </location>
</feature>
<dbReference type="Gramene" id="ONK71227">
    <property type="protein sequence ID" value="ONK71227"/>
    <property type="gene ID" value="A4U43_C04F6190"/>
</dbReference>
<dbReference type="Proteomes" id="UP000243459">
    <property type="component" value="Chromosome 4"/>
</dbReference>
<evidence type="ECO:0000256" key="3">
    <source>
        <dbReference type="SAM" id="MobiDB-lite"/>
    </source>
</evidence>
<dbReference type="AlphaFoldDB" id="A0A5P1F1D4"/>
<keyword evidence="2" id="KW-0479">Metal-binding</keyword>
<feature type="compositionally biased region" description="Polar residues" evidence="3">
    <location>
        <begin position="515"/>
        <end position="542"/>
    </location>
</feature>
<dbReference type="InterPro" id="IPR047415">
    <property type="entry name" value="Pcf11_CID"/>
</dbReference>
<feature type="compositionally biased region" description="Low complexity" evidence="3">
    <location>
        <begin position="754"/>
        <end position="763"/>
    </location>
</feature>
<proteinExistence type="predicted"/>
<feature type="compositionally biased region" description="Low complexity" evidence="3">
    <location>
        <begin position="544"/>
        <end position="566"/>
    </location>
</feature>
<dbReference type="PANTHER" id="PTHR15921:SF3">
    <property type="entry name" value="PRE-MRNA CLEAVAGE COMPLEX 2 PROTEIN PCF11"/>
    <property type="match status" value="1"/>
</dbReference>
<evidence type="ECO:0000313" key="6">
    <source>
        <dbReference type="EMBL" id="ONK71227.1"/>
    </source>
</evidence>
<feature type="compositionally biased region" description="Basic and acidic residues" evidence="3">
    <location>
        <begin position="45"/>
        <end position="58"/>
    </location>
</feature>
<gene>
    <name evidence="6" type="ORF">A4U43_C04F6190</name>
</gene>
<feature type="compositionally biased region" description="Polar residues" evidence="3">
    <location>
        <begin position="679"/>
        <end position="703"/>
    </location>
</feature>
<dbReference type="GO" id="GO:0031124">
    <property type="term" value="P:mRNA 3'-end processing"/>
    <property type="evidence" value="ECO:0007669"/>
    <property type="project" value="InterPro"/>
</dbReference>
<evidence type="ECO:0008006" key="8">
    <source>
        <dbReference type="Google" id="ProtNLM"/>
    </source>
</evidence>
<dbReference type="GO" id="GO:0008270">
    <property type="term" value="F:zinc ion binding"/>
    <property type="evidence" value="ECO:0007669"/>
    <property type="project" value="UniProtKB-KW"/>
</dbReference>
<dbReference type="OrthoDB" id="2129491at2759"/>
<dbReference type="PROSITE" id="PS50157">
    <property type="entry name" value="ZINC_FINGER_C2H2_2"/>
    <property type="match status" value="1"/>
</dbReference>